<gene>
    <name evidence="2" type="ORF">RM706_11780</name>
</gene>
<dbReference type="InterPro" id="IPR010640">
    <property type="entry name" value="Low_temperature_requirement_A"/>
</dbReference>
<evidence type="ECO:0000313" key="2">
    <source>
        <dbReference type="EMBL" id="MDT0607719.1"/>
    </source>
</evidence>
<feature type="transmembrane region" description="Helical" evidence="1">
    <location>
        <begin position="146"/>
        <end position="167"/>
    </location>
</feature>
<feature type="transmembrane region" description="Helical" evidence="1">
    <location>
        <begin position="315"/>
        <end position="333"/>
    </location>
</feature>
<keyword evidence="3" id="KW-1185">Reference proteome</keyword>
<feature type="transmembrane region" description="Helical" evidence="1">
    <location>
        <begin position="345"/>
        <end position="366"/>
    </location>
</feature>
<protein>
    <submittedName>
        <fullName evidence="2">Low temperature requirement protein A</fullName>
    </submittedName>
</protein>
<feature type="transmembrane region" description="Helical" evidence="1">
    <location>
        <begin position="278"/>
        <end position="303"/>
    </location>
</feature>
<feature type="transmembrane region" description="Helical" evidence="1">
    <location>
        <begin position="91"/>
        <end position="108"/>
    </location>
</feature>
<organism evidence="2 3">
    <name type="scientific">Croceitalea rosinachiae</name>
    <dbReference type="NCBI Taxonomy" id="3075596"/>
    <lineage>
        <taxon>Bacteria</taxon>
        <taxon>Pseudomonadati</taxon>
        <taxon>Bacteroidota</taxon>
        <taxon>Flavobacteriia</taxon>
        <taxon>Flavobacteriales</taxon>
        <taxon>Flavobacteriaceae</taxon>
        <taxon>Croceitalea</taxon>
    </lineage>
</organism>
<evidence type="ECO:0000256" key="1">
    <source>
        <dbReference type="SAM" id="Phobius"/>
    </source>
</evidence>
<feature type="transmembrane region" description="Helical" evidence="1">
    <location>
        <begin position="32"/>
        <end position="49"/>
    </location>
</feature>
<dbReference type="Pfam" id="PF06772">
    <property type="entry name" value="LtrA"/>
    <property type="match status" value="1"/>
</dbReference>
<feature type="transmembrane region" description="Helical" evidence="1">
    <location>
        <begin position="244"/>
        <end position="266"/>
    </location>
</feature>
<feature type="transmembrane region" description="Helical" evidence="1">
    <location>
        <begin position="217"/>
        <end position="238"/>
    </location>
</feature>
<dbReference type="RefSeq" id="WP_311351713.1">
    <property type="nucleotide sequence ID" value="NZ_JAVRHR010000002.1"/>
</dbReference>
<feature type="transmembrane region" description="Helical" evidence="1">
    <location>
        <begin position="372"/>
        <end position="390"/>
    </location>
</feature>
<comment type="caution">
    <text evidence="2">The sequence shown here is derived from an EMBL/GenBank/DDBJ whole genome shotgun (WGS) entry which is preliminary data.</text>
</comment>
<sequence>MNKKSNSIRTWWKKPKQSSALEEHRQVSFLELFYDLVYVALIAQLSHALTDELTMHGSFKFIFLFTMIWWYWLNGSLYHDLYGNNDIRTRVFTFLQMISVVGMAVFASEAFHKGAIGFTISAISLLVILLFLWLRVGYHEKKTKIFSNLYASLLAINIGLLCTSLFVKSPLNHRLWFATITISFLAPTFMYIFSFFSKKMNIHEFPQASAALVERFGLFNIIVLGEIITSAVSGSSHVEFNTKVAILCLLGILLAIGIWWLYYDFISHRKPKKGGANFIFWYYLHLPLTASITSIGASILYIIKYSNKDLSANVHYLFLGSMVIIVLCIAILYRVVDEHSETSKYLNNNTGGLLIISCIYIVLIFIEINMYQILILSVILLFAPILNSIIKNHLKNSQN</sequence>
<keyword evidence="1" id="KW-0812">Transmembrane</keyword>
<keyword evidence="1" id="KW-0472">Membrane</keyword>
<keyword evidence="1" id="KW-1133">Transmembrane helix</keyword>
<proteinExistence type="predicted"/>
<feature type="transmembrane region" description="Helical" evidence="1">
    <location>
        <begin position="173"/>
        <end position="196"/>
    </location>
</feature>
<name>A0ABU3AC08_9FLAO</name>
<dbReference type="Proteomes" id="UP001255246">
    <property type="component" value="Unassembled WGS sequence"/>
</dbReference>
<feature type="transmembrane region" description="Helical" evidence="1">
    <location>
        <begin position="114"/>
        <end position="134"/>
    </location>
</feature>
<accession>A0ABU3AC08</accession>
<evidence type="ECO:0000313" key="3">
    <source>
        <dbReference type="Proteomes" id="UP001255246"/>
    </source>
</evidence>
<feature type="transmembrane region" description="Helical" evidence="1">
    <location>
        <begin position="61"/>
        <end position="79"/>
    </location>
</feature>
<reference evidence="2 3" key="1">
    <citation type="submission" date="2023-09" db="EMBL/GenBank/DDBJ databases">
        <authorList>
            <person name="Rey-Velasco X."/>
        </authorList>
    </citation>
    <scope>NUCLEOTIDE SEQUENCE [LARGE SCALE GENOMIC DNA]</scope>
    <source>
        <strain evidence="2 3">F388</strain>
    </source>
</reference>
<dbReference type="PANTHER" id="PTHR36840">
    <property type="entry name" value="BLL5714 PROTEIN"/>
    <property type="match status" value="1"/>
</dbReference>
<dbReference type="EMBL" id="JAVRHR010000002">
    <property type="protein sequence ID" value="MDT0607719.1"/>
    <property type="molecule type" value="Genomic_DNA"/>
</dbReference>
<dbReference type="PANTHER" id="PTHR36840:SF1">
    <property type="entry name" value="BLL5714 PROTEIN"/>
    <property type="match status" value="1"/>
</dbReference>